<evidence type="ECO:0000256" key="1">
    <source>
        <dbReference type="ARBA" id="ARBA00004496"/>
    </source>
</evidence>
<comment type="subcellular location">
    <subcellularLocation>
        <location evidence="1 14">Cytoplasm</location>
    </subcellularLocation>
</comment>
<feature type="binding site" evidence="14">
    <location>
        <begin position="108"/>
        <end position="114"/>
    </location>
    <ligand>
        <name>ATP</name>
        <dbReference type="ChEBI" id="CHEBI:30616"/>
    </ligand>
</feature>
<dbReference type="AlphaFoldDB" id="A0A7C4ZIC0"/>
<keyword evidence="7 14" id="KW-0547">Nucleotide-binding</keyword>
<evidence type="ECO:0000259" key="17">
    <source>
        <dbReference type="Pfam" id="PF08245"/>
    </source>
</evidence>
<dbReference type="InterPro" id="IPR050061">
    <property type="entry name" value="MurCDEF_pg_biosynth"/>
</dbReference>
<keyword evidence="5 14" id="KW-0436">Ligase</keyword>
<comment type="caution">
    <text evidence="18">The sequence shown here is derived from an EMBL/GenBank/DDBJ whole genome shotgun (WGS) entry which is preliminary data.</text>
</comment>
<dbReference type="InterPro" id="IPR036615">
    <property type="entry name" value="Mur_ligase_C_dom_sf"/>
</dbReference>
<dbReference type="Pfam" id="PF08245">
    <property type="entry name" value="Mur_ligase_M"/>
    <property type="match status" value="1"/>
</dbReference>
<dbReference type="NCBIfam" id="TIGR01082">
    <property type="entry name" value="murC"/>
    <property type="match status" value="1"/>
</dbReference>
<dbReference type="EC" id="6.3.2.8" evidence="3 14"/>
<comment type="function">
    <text evidence="14">Cell wall formation.</text>
</comment>
<evidence type="ECO:0000256" key="3">
    <source>
        <dbReference type="ARBA" id="ARBA00012211"/>
    </source>
</evidence>
<evidence type="ECO:0000256" key="14">
    <source>
        <dbReference type="HAMAP-Rule" id="MF_00046"/>
    </source>
</evidence>
<keyword evidence="9 14" id="KW-0133">Cell shape</keyword>
<feature type="domain" description="Mur ligase C-terminal" evidence="16">
    <location>
        <begin position="308"/>
        <end position="436"/>
    </location>
</feature>
<dbReference type="GO" id="GO:0071555">
    <property type="term" value="P:cell wall organization"/>
    <property type="evidence" value="ECO:0007669"/>
    <property type="project" value="UniProtKB-KW"/>
</dbReference>
<dbReference type="UniPathway" id="UPA00219"/>
<dbReference type="Gene3D" id="3.40.1190.10">
    <property type="entry name" value="Mur-like, catalytic domain"/>
    <property type="match status" value="1"/>
</dbReference>
<evidence type="ECO:0000256" key="8">
    <source>
        <dbReference type="ARBA" id="ARBA00022840"/>
    </source>
</evidence>
<dbReference type="Gene3D" id="3.90.190.20">
    <property type="entry name" value="Mur ligase, C-terminal domain"/>
    <property type="match status" value="1"/>
</dbReference>
<name>A0A7C4ZIC0_9DEIN</name>
<evidence type="ECO:0000256" key="7">
    <source>
        <dbReference type="ARBA" id="ARBA00022741"/>
    </source>
</evidence>
<accession>A0A7C4ZIC0</accession>
<dbReference type="InterPro" id="IPR036565">
    <property type="entry name" value="Mur-like_cat_sf"/>
</dbReference>
<dbReference type="InterPro" id="IPR005758">
    <property type="entry name" value="UDP-N-AcMur_Ala_ligase_MurC"/>
</dbReference>
<dbReference type="Pfam" id="PF02875">
    <property type="entry name" value="Mur_ligase_C"/>
    <property type="match status" value="1"/>
</dbReference>
<evidence type="ECO:0000256" key="4">
    <source>
        <dbReference type="ARBA" id="ARBA00022490"/>
    </source>
</evidence>
<keyword evidence="10 14" id="KW-0573">Peptidoglycan synthesis</keyword>
<evidence type="ECO:0000259" key="16">
    <source>
        <dbReference type="Pfam" id="PF02875"/>
    </source>
</evidence>
<evidence type="ECO:0000256" key="10">
    <source>
        <dbReference type="ARBA" id="ARBA00022984"/>
    </source>
</evidence>
<dbReference type="HAMAP" id="MF_00046">
    <property type="entry name" value="MurC"/>
    <property type="match status" value="1"/>
</dbReference>
<evidence type="ECO:0000313" key="18">
    <source>
        <dbReference type="EMBL" id="HGY10359.1"/>
    </source>
</evidence>
<keyword evidence="8 14" id="KW-0067">ATP-binding</keyword>
<dbReference type="PANTHER" id="PTHR43445">
    <property type="entry name" value="UDP-N-ACETYLMURAMATE--L-ALANINE LIGASE-RELATED"/>
    <property type="match status" value="1"/>
</dbReference>
<dbReference type="GO" id="GO:0008763">
    <property type="term" value="F:UDP-N-acetylmuramate-L-alanine ligase activity"/>
    <property type="evidence" value="ECO:0007669"/>
    <property type="project" value="UniProtKB-UniRule"/>
</dbReference>
<dbReference type="Proteomes" id="UP000885759">
    <property type="component" value="Unassembled WGS sequence"/>
</dbReference>
<feature type="domain" description="Mur ligase N-terminal catalytic" evidence="15">
    <location>
        <begin position="3"/>
        <end position="100"/>
    </location>
</feature>
<evidence type="ECO:0000256" key="11">
    <source>
        <dbReference type="ARBA" id="ARBA00023306"/>
    </source>
</evidence>
<dbReference type="SUPFAM" id="SSF53244">
    <property type="entry name" value="MurD-like peptide ligases, peptide-binding domain"/>
    <property type="match status" value="1"/>
</dbReference>
<dbReference type="PANTHER" id="PTHR43445:SF3">
    <property type="entry name" value="UDP-N-ACETYLMURAMATE--L-ALANINE LIGASE"/>
    <property type="match status" value="1"/>
</dbReference>
<comment type="pathway">
    <text evidence="2 14">Cell wall biogenesis; peptidoglycan biosynthesis.</text>
</comment>
<evidence type="ECO:0000256" key="13">
    <source>
        <dbReference type="ARBA" id="ARBA00047833"/>
    </source>
</evidence>
<evidence type="ECO:0000256" key="6">
    <source>
        <dbReference type="ARBA" id="ARBA00022618"/>
    </source>
</evidence>
<comment type="catalytic activity">
    <reaction evidence="13 14">
        <text>UDP-N-acetyl-alpha-D-muramate + L-alanine + ATP = UDP-N-acetyl-alpha-D-muramoyl-L-alanine + ADP + phosphate + H(+)</text>
        <dbReference type="Rhea" id="RHEA:23372"/>
        <dbReference type="ChEBI" id="CHEBI:15378"/>
        <dbReference type="ChEBI" id="CHEBI:30616"/>
        <dbReference type="ChEBI" id="CHEBI:43474"/>
        <dbReference type="ChEBI" id="CHEBI:57972"/>
        <dbReference type="ChEBI" id="CHEBI:70757"/>
        <dbReference type="ChEBI" id="CHEBI:83898"/>
        <dbReference type="ChEBI" id="CHEBI:456216"/>
        <dbReference type="EC" id="6.3.2.8"/>
    </reaction>
</comment>
<protein>
    <recommendedName>
        <fullName evidence="3 14">UDP-N-acetylmuramate--L-alanine ligase</fullName>
        <ecNumber evidence="3 14">6.3.2.8</ecNumber>
    </recommendedName>
    <alternativeName>
        <fullName evidence="14">UDP-N-acetylmuramoyl-L-alanine synthetase</fullName>
    </alternativeName>
</protein>
<dbReference type="GO" id="GO:0005524">
    <property type="term" value="F:ATP binding"/>
    <property type="evidence" value="ECO:0007669"/>
    <property type="project" value="UniProtKB-UniRule"/>
</dbReference>
<dbReference type="Pfam" id="PF01225">
    <property type="entry name" value="Mur_ligase"/>
    <property type="match status" value="1"/>
</dbReference>
<keyword evidence="6 14" id="KW-0132">Cell division</keyword>
<dbReference type="GO" id="GO:0051301">
    <property type="term" value="P:cell division"/>
    <property type="evidence" value="ECO:0007669"/>
    <property type="project" value="UniProtKB-KW"/>
</dbReference>
<dbReference type="Gene3D" id="3.40.50.720">
    <property type="entry name" value="NAD(P)-binding Rossmann-like Domain"/>
    <property type="match status" value="1"/>
</dbReference>
<dbReference type="GO" id="GO:0005737">
    <property type="term" value="C:cytoplasm"/>
    <property type="evidence" value="ECO:0007669"/>
    <property type="project" value="UniProtKB-SubCell"/>
</dbReference>
<evidence type="ECO:0000256" key="9">
    <source>
        <dbReference type="ARBA" id="ARBA00022960"/>
    </source>
</evidence>
<keyword evidence="4 14" id="KW-0963">Cytoplasm</keyword>
<keyword evidence="12 14" id="KW-0961">Cell wall biogenesis/degradation</keyword>
<gene>
    <name evidence="14 18" type="primary">murC</name>
    <name evidence="18" type="ORF">ENK37_09985</name>
</gene>
<evidence type="ECO:0000256" key="5">
    <source>
        <dbReference type="ARBA" id="ARBA00022598"/>
    </source>
</evidence>
<dbReference type="InterPro" id="IPR013221">
    <property type="entry name" value="Mur_ligase_cen"/>
</dbReference>
<dbReference type="GO" id="GO:0009252">
    <property type="term" value="P:peptidoglycan biosynthetic process"/>
    <property type="evidence" value="ECO:0007669"/>
    <property type="project" value="UniProtKB-UniRule"/>
</dbReference>
<keyword evidence="11 14" id="KW-0131">Cell cycle</keyword>
<evidence type="ECO:0000256" key="2">
    <source>
        <dbReference type="ARBA" id="ARBA00004752"/>
    </source>
</evidence>
<feature type="domain" description="Mur ligase central" evidence="17">
    <location>
        <begin position="106"/>
        <end position="286"/>
    </location>
</feature>
<evidence type="ECO:0000259" key="15">
    <source>
        <dbReference type="Pfam" id="PF01225"/>
    </source>
</evidence>
<sequence length="450" mass="48478">MKHVHFMGIGGVGISALAYVLHREGWRVSGCDVRPSELAHKLGAEGVTVHTGHDPAHLEGVDLLVASNAVPHDHPERQAARRLGIPIQERMQVLAGILSRGRSIGVSGTHGKTTTTSMIAHVFTELGADPVVLVGAAVPTLGGNARWGAGRHRIAEVDESDPRFAEVAVDLAVLTNLEDDHVSGGEARQTYHADYQSLKAAARAYSERSGRVLYNADWEELESLTGGLERIGYGLEHGRYRAADVELGPDRSRFTLTAEGRPLAAVELAVPGRHNVENAVAALAAAHLEGLDPEAAARALAGFKGAARRFETAGFLRGAWVVDDYAHHPTEVAATLTAARATGRRVRVVFQPHRYLRTQQMWARFAEALRDADEVWVLDVYAASEAPIPGVSGALIADRLRELGHTRARFADWEEVRRELAASAAEGDLILTMGAGDVWKLGRELVEEGA</sequence>
<dbReference type="SUPFAM" id="SSF51984">
    <property type="entry name" value="MurCD N-terminal domain"/>
    <property type="match status" value="1"/>
</dbReference>
<organism evidence="18">
    <name type="scientific">Oceanithermus profundus</name>
    <dbReference type="NCBI Taxonomy" id="187137"/>
    <lineage>
        <taxon>Bacteria</taxon>
        <taxon>Thermotogati</taxon>
        <taxon>Deinococcota</taxon>
        <taxon>Deinococci</taxon>
        <taxon>Thermales</taxon>
        <taxon>Thermaceae</taxon>
        <taxon>Oceanithermus</taxon>
    </lineage>
</organism>
<dbReference type="EMBL" id="DRPZ01000250">
    <property type="protein sequence ID" value="HGY10359.1"/>
    <property type="molecule type" value="Genomic_DNA"/>
</dbReference>
<dbReference type="GO" id="GO:0008360">
    <property type="term" value="P:regulation of cell shape"/>
    <property type="evidence" value="ECO:0007669"/>
    <property type="project" value="UniProtKB-KW"/>
</dbReference>
<dbReference type="InterPro" id="IPR000713">
    <property type="entry name" value="Mur_ligase_N"/>
</dbReference>
<dbReference type="InterPro" id="IPR004101">
    <property type="entry name" value="Mur_ligase_C"/>
</dbReference>
<dbReference type="SUPFAM" id="SSF53623">
    <property type="entry name" value="MurD-like peptide ligases, catalytic domain"/>
    <property type="match status" value="1"/>
</dbReference>
<evidence type="ECO:0000256" key="12">
    <source>
        <dbReference type="ARBA" id="ARBA00023316"/>
    </source>
</evidence>
<reference evidence="18" key="1">
    <citation type="journal article" date="2020" name="mSystems">
        <title>Genome- and Community-Level Interaction Insights into Carbon Utilization and Element Cycling Functions of Hydrothermarchaeota in Hydrothermal Sediment.</title>
        <authorList>
            <person name="Zhou Z."/>
            <person name="Liu Y."/>
            <person name="Xu W."/>
            <person name="Pan J."/>
            <person name="Luo Z.H."/>
            <person name="Li M."/>
        </authorList>
    </citation>
    <scope>NUCLEOTIDE SEQUENCE [LARGE SCALE GENOMIC DNA]</scope>
    <source>
        <strain evidence="18">HyVt-570</strain>
    </source>
</reference>
<proteinExistence type="inferred from homology"/>
<comment type="similarity">
    <text evidence="14">Belongs to the MurCDEF family.</text>
</comment>